<feature type="compositionally biased region" description="Basic and acidic residues" evidence="1">
    <location>
        <begin position="514"/>
        <end position="533"/>
    </location>
</feature>
<evidence type="ECO:0000313" key="2">
    <source>
        <dbReference type="EMBL" id="CAB3985865.1"/>
    </source>
</evidence>
<evidence type="ECO:0000313" key="3">
    <source>
        <dbReference type="Proteomes" id="UP001152795"/>
    </source>
</evidence>
<evidence type="ECO:0000256" key="1">
    <source>
        <dbReference type="SAM" id="MobiDB-lite"/>
    </source>
</evidence>
<proteinExistence type="predicted"/>
<organism evidence="2 3">
    <name type="scientific">Paramuricea clavata</name>
    <name type="common">Red gorgonian</name>
    <name type="synonym">Violescent sea-whip</name>
    <dbReference type="NCBI Taxonomy" id="317549"/>
    <lineage>
        <taxon>Eukaryota</taxon>
        <taxon>Metazoa</taxon>
        <taxon>Cnidaria</taxon>
        <taxon>Anthozoa</taxon>
        <taxon>Octocorallia</taxon>
        <taxon>Malacalcyonacea</taxon>
        <taxon>Plexauridae</taxon>
        <taxon>Paramuricea</taxon>
    </lineage>
</organism>
<name>A0A6S7G2A3_PARCT</name>
<dbReference type="AlphaFoldDB" id="A0A6S7G2A3"/>
<reference evidence="2" key="1">
    <citation type="submission" date="2020-04" db="EMBL/GenBank/DDBJ databases">
        <authorList>
            <person name="Alioto T."/>
            <person name="Alioto T."/>
            <person name="Gomez Garrido J."/>
        </authorList>
    </citation>
    <scope>NUCLEOTIDE SEQUENCE</scope>
    <source>
        <strain evidence="2">A484AB</strain>
    </source>
</reference>
<feature type="region of interest" description="Disordered" evidence="1">
    <location>
        <begin position="493"/>
        <end position="534"/>
    </location>
</feature>
<comment type="caution">
    <text evidence="2">The sequence shown here is derived from an EMBL/GenBank/DDBJ whole genome shotgun (WGS) entry which is preliminary data.</text>
</comment>
<accession>A0A6S7G2A3</accession>
<dbReference type="EMBL" id="CACRXK020000932">
    <property type="protein sequence ID" value="CAB3985865.1"/>
    <property type="molecule type" value="Genomic_DNA"/>
</dbReference>
<protein>
    <submittedName>
        <fullName evidence="2">Uncharacterized protein</fullName>
    </submittedName>
</protein>
<keyword evidence="3" id="KW-1185">Reference proteome</keyword>
<gene>
    <name evidence="2" type="ORF">PACLA_8A028733</name>
</gene>
<dbReference type="Proteomes" id="UP001152795">
    <property type="component" value="Unassembled WGS sequence"/>
</dbReference>
<sequence length="558" mass="63997">MKFFLLAPGDEAGYYTAQWLQNKTKNMDEFSPGEKRLHSEKNSNVSKNSSKKYQLRADVKQKIKQRLHRDKPKEDCTNNRTGITLPTANTGRKNLSKCNTTINKGSCIAKVAEKLWNMKRNPHLYNEKYPFYLCDRFIKHKNSKRPASGWIDNDRVKRLCLEPQDSHGKPGGRIGKDPAKTVKHLADGKTDNERLCRNLQKQTVEKTDKHNRHNDYPNSFSIQKDSDSVFECDSNTEEFSPQTEEILTDALNDREESSHERYVLNSGSYVIQSNQSRTINQESLSLEFKESQRICKPTSSELSDKENEFFPKGWYPKHCESKNGSHDESSRPKTWLSFNKSGGTINLDYNESRSIFKATSNREDNSEASKINMVRKYPSENSRQVRSPTSNKEKCTRELRVSLMDCFANLLHTRQNLSRGFFQTTSTPRAIRVPTKSQEVPTSPITPRVPTLHMTPRVLTSHTIPKVPTSAITPRVPTSHITAKVPKLHITPRMPTAITPPETEDESSFFTQKEQFEKDKFRGSSKENNEKATEGIVYKPLFSNKPRLWKSVVVENDS</sequence>
<feature type="region of interest" description="Disordered" evidence="1">
    <location>
        <begin position="27"/>
        <end position="52"/>
    </location>
</feature>
<feature type="compositionally biased region" description="Basic and acidic residues" evidence="1">
    <location>
        <begin position="27"/>
        <end position="41"/>
    </location>
</feature>